<name>A0ABX1LAW3_9LACO</name>
<dbReference type="EMBL" id="JAAVSD010000024">
    <property type="protein sequence ID" value="NLR30230.1"/>
    <property type="molecule type" value="Genomic_DNA"/>
</dbReference>
<keyword evidence="2" id="KW-1185">Reference proteome</keyword>
<dbReference type="NCBIfam" id="TIGR01560">
    <property type="entry name" value="put_DNA_pack"/>
    <property type="match status" value="1"/>
</dbReference>
<proteinExistence type="predicted"/>
<evidence type="ECO:0000313" key="2">
    <source>
        <dbReference type="Proteomes" id="UP000707477"/>
    </source>
</evidence>
<evidence type="ECO:0000313" key="1">
    <source>
        <dbReference type="EMBL" id="NLR30230.1"/>
    </source>
</evidence>
<organism evidence="1 2">
    <name type="scientific">Levilactobacillus tujiorum</name>
    <dbReference type="NCBI Taxonomy" id="2912243"/>
    <lineage>
        <taxon>Bacteria</taxon>
        <taxon>Bacillati</taxon>
        <taxon>Bacillota</taxon>
        <taxon>Bacilli</taxon>
        <taxon>Lactobacillales</taxon>
        <taxon>Lactobacillaceae</taxon>
        <taxon>Levilactobacillus</taxon>
    </lineage>
</organism>
<comment type="caution">
    <text evidence="1">The sequence shown here is derived from an EMBL/GenBank/DDBJ whole genome shotgun (WGS) entry which is preliminary data.</text>
</comment>
<accession>A0ABX1LAW3</accession>
<protein>
    <recommendedName>
        <fullName evidence="3">DNA-packaging protein</fullName>
    </recommendedName>
</protein>
<gene>
    <name evidence="1" type="ORF">HEQ44_08520</name>
</gene>
<evidence type="ECO:0008006" key="3">
    <source>
        <dbReference type="Google" id="ProtNLM"/>
    </source>
</evidence>
<dbReference type="CDD" id="cd08054">
    <property type="entry name" value="gp6"/>
    <property type="match status" value="1"/>
</dbReference>
<dbReference type="InterPro" id="IPR006450">
    <property type="entry name" value="Phage_HK97_gp6-like"/>
</dbReference>
<dbReference type="Proteomes" id="UP000707477">
    <property type="component" value="Unassembled WGS sequence"/>
</dbReference>
<reference evidence="1 2" key="1">
    <citation type="submission" date="2020-03" db="EMBL/GenBank/DDBJ databases">
        <authorList>
            <person name="Zhang Z."/>
            <person name="Guo Z."/>
            <person name="Hou Q."/>
            <person name="Shen X."/>
        </authorList>
    </citation>
    <scope>NUCLEOTIDE SEQUENCE [LARGE SCALE GENOMIC DNA]</scope>
    <source>
        <strain evidence="1 2">HBUAS51329</strain>
    </source>
</reference>
<sequence>MAVTVSEMQEELHLDGEEHILQSLIDEGTDYVRSAVNYNLPVEEYEKYPLFDRAVKTYVSCYYYDRSTGVGTNKGLSMMINHLRGRMWGADNGQD</sequence>